<accession>A0A2S5J2C4</accession>
<dbReference type="EMBL" id="PRKW01000001">
    <property type="protein sequence ID" value="PPB50976.1"/>
    <property type="molecule type" value="Genomic_DNA"/>
</dbReference>
<evidence type="ECO:0000313" key="2">
    <source>
        <dbReference type="EMBL" id="PPB50976.1"/>
    </source>
</evidence>
<keyword evidence="1" id="KW-1133">Transmembrane helix</keyword>
<dbReference type="Proteomes" id="UP000239297">
    <property type="component" value="Unassembled WGS sequence"/>
</dbReference>
<sequence length="66" mass="7177">MLPEGPGMRRLAPLLLVIVGVALMVAQIRADSEPGAIPLALVVLGLSAYLVLHVRRRRAEDRPPRD</sequence>
<evidence type="ECO:0000256" key="1">
    <source>
        <dbReference type="SAM" id="Phobius"/>
    </source>
</evidence>
<feature type="transmembrane region" description="Helical" evidence="1">
    <location>
        <begin position="12"/>
        <end position="30"/>
    </location>
</feature>
<proteinExistence type="predicted"/>
<keyword evidence="1" id="KW-0472">Membrane</keyword>
<keyword evidence="1" id="KW-0812">Transmembrane</keyword>
<feature type="transmembrane region" description="Helical" evidence="1">
    <location>
        <begin position="36"/>
        <end position="52"/>
    </location>
</feature>
<keyword evidence="3" id="KW-1185">Reference proteome</keyword>
<protein>
    <submittedName>
        <fullName evidence="2">Uncharacterized protein</fullName>
    </submittedName>
</protein>
<dbReference type="AlphaFoldDB" id="A0A2S5J2C4"/>
<reference evidence="2 3" key="1">
    <citation type="journal article" date="2014" name="Int. J. Syst. Evol. Microbiol.">
        <title>Arthrobacter pityocampae sp. nov., isolated from Thaumetopoea pityocampa (Lep., Thaumetopoeidae).</title>
        <authorList>
            <person name="Ince I.A."/>
            <person name="Demirbag Z."/>
            <person name="Kati H."/>
        </authorList>
    </citation>
    <scope>NUCLEOTIDE SEQUENCE [LARGE SCALE GENOMIC DNA]</scope>
    <source>
        <strain evidence="2 3">Tp2</strain>
    </source>
</reference>
<name>A0A2S5J2C4_9MICC</name>
<evidence type="ECO:0000313" key="3">
    <source>
        <dbReference type="Proteomes" id="UP000239297"/>
    </source>
</evidence>
<gene>
    <name evidence="2" type="ORF">C4K88_03745</name>
</gene>
<comment type="caution">
    <text evidence="2">The sequence shown here is derived from an EMBL/GenBank/DDBJ whole genome shotgun (WGS) entry which is preliminary data.</text>
</comment>
<organism evidence="2 3">
    <name type="scientific">Arthrobacter pityocampae</name>
    <dbReference type="NCBI Taxonomy" id="547334"/>
    <lineage>
        <taxon>Bacteria</taxon>
        <taxon>Bacillati</taxon>
        <taxon>Actinomycetota</taxon>
        <taxon>Actinomycetes</taxon>
        <taxon>Micrococcales</taxon>
        <taxon>Micrococcaceae</taxon>
        <taxon>Arthrobacter</taxon>
    </lineage>
</organism>